<dbReference type="EMBL" id="CM000884">
    <property type="protein sequence ID" value="KQJ83943.1"/>
    <property type="molecule type" value="Genomic_DNA"/>
</dbReference>
<evidence type="ECO:0000313" key="3">
    <source>
        <dbReference type="EnsemblPlants" id="KQJ83943"/>
    </source>
</evidence>
<dbReference type="Gramene" id="KQJ83944">
    <property type="protein sequence ID" value="KQJ83944"/>
    <property type="gene ID" value="BRADI_5g17716v3"/>
</dbReference>
<dbReference type="Gramene" id="KQJ83943">
    <property type="protein sequence ID" value="KQJ83943"/>
    <property type="gene ID" value="BRADI_5g17716v3"/>
</dbReference>
<dbReference type="Gramene" id="PNT61611">
    <property type="protein sequence ID" value="PNT61611"/>
    <property type="gene ID" value="BRADI_5g17716v3"/>
</dbReference>
<dbReference type="Gramene" id="PNT61612">
    <property type="protein sequence ID" value="PNT61612"/>
    <property type="gene ID" value="BRADI_5g17716v3"/>
</dbReference>
<dbReference type="EnsemblPlants" id="KQJ83943">
    <property type="protein sequence ID" value="KQJ83943"/>
    <property type="gene ID" value="BRADI_5g17716v3"/>
</dbReference>
<feature type="region of interest" description="Disordered" evidence="1">
    <location>
        <begin position="1"/>
        <end position="20"/>
    </location>
</feature>
<dbReference type="Proteomes" id="UP000008810">
    <property type="component" value="Chromosome 5"/>
</dbReference>
<evidence type="ECO:0000313" key="2">
    <source>
        <dbReference type="EMBL" id="KQJ83943.1"/>
    </source>
</evidence>
<organism evidence="2">
    <name type="scientific">Brachypodium distachyon</name>
    <name type="common">Purple false brome</name>
    <name type="synonym">Trachynia distachya</name>
    <dbReference type="NCBI Taxonomy" id="15368"/>
    <lineage>
        <taxon>Eukaryota</taxon>
        <taxon>Viridiplantae</taxon>
        <taxon>Streptophyta</taxon>
        <taxon>Embryophyta</taxon>
        <taxon>Tracheophyta</taxon>
        <taxon>Spermatophyta</taxon>
        <taxon>Magnoliopsida</taxon>
        <taxon>Liliopsida</taxon>
        <taxon>Poales</taxon>
        <taxon>Poaceae</taxon>
        <taxon>BOP clade</taxon>
        <taxon>Pooideae</taxon>
        <taxon>Stipodae</taxon>
        <taxon>Brachypodieae</taxon>
        <taxon>Brachypodium</taxon>
    </lineage>
</organism>
<dbReference type="EMBL" id="CM000884">
    <property type="protein sequence ID" value="PNT61610.1"/>
    <property type="molecule type" value="Genomic_DNA"/>
</dbReference>
<dbReference type="EMBL" id="CM000884">
    <property type="protein sequence ID" value="KQJ83944.1"/>
    <property type="molecule type" value="Genomic_DNA"/>
</dbReference>
<dbReference type="EnsemblPlants" id="PNT61611">
    <property type="protein sequence ID" value="PNT61611"/>
    <property type="gene ID" value="BRADI_5g17716v3"/>
</dbReference>
<dbReference type="EMBL" id="CM000884">
    <property type="protein sequence ID" value="PNT61612.1"/>
    <property type="molecule type" value="Genomic_DNA"/>
</dbReference>
<protein>
    <submittedName>
        <fullName evidence="2 3">Uncharacterized protein</fullName>
    </submittedName>
</protein>
<sequence>MATSWRVRGSSGGVSGGLRGYISGDDLAVRPAASELAARIIQRSDDRTGRFRRRPGGAAPLRPRQRAIKRRQRRSQWQRGDVLRSAG</sequence>
<keyword evidence="4" id="KW-1185">Reference proteome</keyword>
<proteinExistence type="predicted"/>
<dbReference type="Gramene" id="PNT61610">
    <property type="protein sequence ID" value="PNT61610"/>
    <property type="gene ID" value="BRADI_5g17716v3"/>
</dbReference>
<dbReference type="EMBL" id="CM000884">
    <property type="protein sequence ID" value="PNT61611.1"/>
    <property type="molecule type" value="Genomic_DNA"/>
</dbReference>
<feature type="compositionally biased region" description="Gly residues" evidence="1">
    <location>
        <begin position="10"/>
        <end position="19"/>
    </location>
</feature>
<feature type="region of interest" description="Disordered" evidence="1">
    <location>
        <begin position="46"/>
        <end position="87"/>
    </location>
</feature>
<gene>
    <name evidence="2" type="ORF">BRADI_5g17716v3</name>
</gene>
<dbReference type="Gramene" id="PNT61613">
    <property type="protein sequence ID" value="PNT61613"/>
    <property type="gene ID" value="BRADI_5g17716v3"/>
</dbReference>
<accession>A0A0Q3E7S6</accession>
<evidence type="ECO:0000313" key="4">
    <source>
        <dbReference type="Proteomes" id="UP000008810"/>
    </source>
</evidence>
<dbReference type="EnsemblPlants" id="PNT61613">
    <property type="protein sequence ID" value="PNT61613"/>
    <property type="gene ID" value="BRADI_5g17716v3"/>
</dbReference>
<reference evidence="2 3" key="1">
    <citation type="journal article" date="2010" name="Nature">
        <title>Genome sequencing and analysis of the model grass Brachypodium distachyon.</title>
        <authorList>
            <consortium name="International Brachypodium Initiative"/>
        </authorList>
    </citation>
    <scope>NUCLEOTIDE SEQUENCE [LARGE SCALE GENOMIC DNA]</scope>
    <source>
        <strain evidence="2 3">Bd21</strain>
    </source>
</reference>
<reference evidence="2" key="2">
    <citation type="submission" date="2017-06" db="EMBL/GenBank/DDBJ databases">
        <title>WGS assembly of Brachypodium distachyon.</title>
        <authorList>
            <consortium name="The International Brachypodium Initiative"/>
            <person name="Lucas S."/>
            <person name="Harmon-Smith M."/>
            <person name="Lail K."/>
            <person name="Tice H."/>
            <person name="Grimwood J."/>
            <person name="Bruce D."/>
            <person name="Barry K."/>
            <person name="Shu S."/>
            <person name="Lindquist E."/>
            <person name="Wang M."/>
            <person name="Pitluck S."/>
            <person name="Vogel J.P."/>
            <person name="Garvin D.F."/>
            <person name="Mockler T.C."/>
            <person name="Schmutz J."/>
            <person name="Rokhsar D."/>
            <person name="Bevan M.W."/>
        </authorList>
    </citation>
    <scope>NUCLEOTIDE SEQUENCE</scope>
    <source>
        <strain evidence="2">Bd21</strain>
    </source>
</reference>
<reference evidence="3" key="3">
    <citation type="submission" date="2018-08" db="UniProtKB">
        <authorList>
            <consortium name="EnsemblPlants"/>
        </authorList>
    </citation>
    <scope>IDENTIFICATION</scope>
    <source>
        <strain evidence="3">cv. Bd21</strain>
    </source>
</reference>
<dbReference type="EnsemblPlants" id="PNT61610">
    <property type="protein sequence ID" value="PNT61610"/>
    <property type="gene ID" value="BRADI_5g17716v3"/>
</dbReference>
<dbReference type="EMBL" id="CM000884">
    <property type="protein sequence ID" value="PNT61613.1"/>
    <property type="molecule type" value="Genomic_DNA"/>
</dbReference>
<feature type="compositionally biased region" description="Basic residues" evidence="1">
    <location>
        <begin position="63"/>
        <end position="76"/>
    </location>
</feature>
<name>A0A0Q3E7S6_BRADI</name>
<dbReference type="InParanoid" id="A0A0Q3E7S6"/>
<dbReference type="EnsemblPlants" id="KQJ83944">
    <property type="protein sequence ID" value="KQJ83944"/>
    <property type="gene ID" value="BRADI_5g17716v3"/>
</dbReference>
<evidence type="ECO:0000256" key="1">
    <source>
        <dbReference type="SAM" id="MobiDB-lite"/>
    </source>
</evidence>
<dbReference type="AlphaFoldDB" id="A0A0Q3E7S6"/>
<dbReference type="EnsemblPlants" id="PNT61612">
    <property type="protein sequence ID" value="PNT61612"/>
    <property type="gene ID" value="BRADI_5g17716v3"/>
</dbReference>